<keyword evidence="3" id="KW-1185">Reference proteome</keyword>
<dbReference type="AlphaFoldDB" id="A0A494V1X9"/>
<evidence type="ECO:0000313" key="3">
    <source>
        <dbReference type="Proteomes" id="UP000282170"/>
    </source>
</evidence>
<evidence type="ECO:0000313" key="2">
    <source>
        <dbReference type="EMBL" id="AYL39767.1"/>
    </source>
</evidence>
<accession>A0A494V1X9</accession>
<proteinExistence type="predicted"/>
<feature type="compositionally biased region" description="Basic and acidic residues" evidence="1">
    <location>
        <begin position="1"/>
        <end position="19"/>
    </location>
</feature>
<dbReference type="EMBL" id="CP023408">
    <property type="protein sequence ID" value="AYL39767.1"/>
    <property type="molecule type" value="Genomic_DNA"/>
</dbReference>
<organism evidence="2 3">
    <name type="scientific">Streptomyces fungicidicus</name>
    <dbReference type="NCBI Taxonomy" id="68203"/>
    <lineage>
        <taxon>Bacteria</taxon>
        <taxon>Bacillati</taxon>
        <taxon>Actinomycetota</taxon>
        <taxon>Actinomycetes</taxon>
        <taxon>Kitasatosporales</taxon>
        <taxon>Streptomycetaceae</taxon>
        <taxon>Streptomyces</taxon>
    </lineage>
</organism>
<dbReference type="Proteomes" id="UP000282170">
    <property type="component" value="Plasmid p1"/>
</dbReference>
<reference evidence="2 3" key="1">
    <citation type="submission" date="2017-09" db="EMBL/GenBank/DDBJ databases">
        <authorList>
            <person name="Zhang H."/>
            <person name="Hu S."/>
            <person name="Xu J."/>
            <person name="He Z."/>
        </authorList>
    </citation>
    <scope>NUCLEOTIDE SEQUENCE [LARGE SCALE GENOMIC DNA]</scope>
    <source>
        <strain evidence="2 3">TXX3120</strain>
        <plasmid evidence="2 3">p1</plasmid>
    </source>
</reference>
<protein>
    <recommendedName>
        <fullName evidence="4">AbrB/MazE/SpoVT family DNA-binding domain-containing protein</fullName>
    </recommendedName>
</protein>
<evidence type="ECO:0000256" key="1">
    <source>
        <dbReference type="SAM" id="MobiDB-lite"/>
    </source>
</evidence>
<dbReference type="KEGG" id="sfug:CNQ36_30245"/>
<feature type="region of interest" description="Disordered" evidence="1">
    <location>
        <begin position="1"/>
        <end position="46"/>
    </location>
</feature>
<evidence type="ECO:0008006" key="4">
    <source>
        <dbReference type="Google" id="ProtNLM"/>
    </source>
</evidence>
<gene>
    <name evidence="2" type="ORF">CNQ36_30245</name>
</gene>
<dbReference type="SUPFAM" id="SSF89447">
    <property type="entry name" value="AbrB/MazE/MraZ-like"/>
    <property type="match status" value="1"/>
</dbReference>
<dbReference type="RefSeq" id="WP_121548675.1">
    <property type="nucleotide sequence ID" value="NZ_CP023408.1"/>
</dbReference>
<dbReference type="InterPro" id="IPR037914">
    <property type="entry name" value="SpoVT-AbrB_sf"/>
</dbReference>
<geneLocation type="plasmid" evidence="2 3">
    <name>p1</name>
</geneLocation>
<sequence>MSGADRDVDNFNESAERAGESGGVPPAPPRDRLEPGSGFRNYKVSRSGQLTLPGSARNEWELKEGGSVHVAHIGDFVVIVRAGEWSKRLQLWRLEADLAAQLQEEIDREV</sequence>
<keyword evidence="2" id="KW-0614">Plasmid</keyword>
<name>A0A494V1X9_9ACTN</name>